<dbReference type="OrthoDB" id="6256226at2759"/>
<keyword evidence="8" id="KW-0496">Mitochondrion</keyword>
<dbReference type="SUPFAM" id="SSF52540">
    <property type="entry name" value="P-loop containing nucleoside triphosphate hydrolases"/>
    <property type="match status" value="1"/>
</dbReference>
<reference evidence="12 13" key="2">
    <citation type="submission" date="2018-11" db="EMBL/GenBank/DDBJ databases">
        <authorList>
            <consortium name="Pathogen Informatics"/>
        </authorList>
    </citation>
    <scope>NUCLEOTIDE SEQUENCE [LARGE SCALE GENOMIC DNA]</scope>
</reference>
<dbReference type="GO" id="GO:0003924">
    <property type="term" value="F:GTPase activity"/>
    <property type="evidence" value="ECO:0007669"/>
    <property type="project" value="InterPro"/>
</dbReference>
<evidence type="ECO:0000256" key="5">
    <source>
        <dbReference type="ARBA" id="ARBA00022801"/>
    </source>
</evidence>
<dbReference type="GO" id="GO:0008053">
    <property type="term" value="P:mitochondrial fusion"/>
    <property type="evidence" value="ECO:0007669"/>
    <property type="project" value="InterPro"/>
</dbReference>
<keyword evidence="4" id="KW-1000">Mitochondrion outer membrane</keyword>
<protein>
    <submittedName>
        <fullName evidence="14">Dynamin-type G domain-containing protein</fullName>
    </submittedName>
</protein>
<reference evidence="14" key="1">
    <citation type="submission" date="2017-02" db="UniProtKB">
        <authorList>
            <consortium name="WormBaseParasite"/>
        </authorList>
    </citation>
    <scope>IDENTIFICATION</scope>
</reference>
<dbReference type="GO" id="GO:0005741">
    <property type="term" value="C:mitochondrial outer membrane"/>
    <property type="evidence" value="ECO:0007669"/>
    <property type="project" value="UniProtKB-SubCell"/>
</dbReference>
<dbReference type="InterPro" id="IPR030381">
    <property type="entry name" value="G_DYNAMIN_dom"/>
</dbReference>
<dbReference type="InterPro" id="IPR045063">
    <property type="entry name" value="Dynamin_N"/>
</dbReference>
<dbReference type="OMA" id="YRINCES"/>
<keyword evidence="7" id="KW-0175">Coiled coil</keyword>
<evidence type="ECO:0000256" key="6">
    <source>
        <dbReference type="ARBA" id="ARBA00022989"/>
    </source>
</evidence>
<dbReference type="InterPro" id="IPR006884">
    <property type="entry name" value="Fzo/mitofusin_HR2"/>
</dbReference>
<feature type="domain" description="Dynamin-type G" evidence="11">
    <location>
        <begin position="91"/>
        <end position="346"/>
    </location>
</feature>
<keyword evidence="10" id="KW-0472">Membrane</keyword>
<evidence type="ECO:0000313" key="13">
    <source>
        <dbReference type="Proteomes" id="UP000276776"/>
    </source>
</evidence>
<comment type="subcellular location">
    <subcellularLocation>
        <location evidence="1">Mitochondrion outer membrane</location>
        <topology evidence="1">Multi-pass membrane protein</topology>
    </subcellularLocation>
</comment>
<keyword evidence="9" id="KW-0342">GTP-binding</keyword>
<evidence type="ECO:0000256" key="2">
    <source>
        <dbReference type="ARBA" id="ARBA00022692"/>
    </source>
</evidence>
<dbReference type="STRING" id="103827.A0A0N5CK59"/>
<dbReference type="FunFam" id="3.40.50.300:FF:002843">
    <property type="entry name" value="Mitofusin 2"/>
    <property type="match status" value="1"/>
</dbReference>
<proteinExistence type="predicted"/>
<evidence type="ECO:0000259" key="11">
    <source>
        <dbReference type="PROSITE" id="PS51718"/>
    </source>
</evidence>
<name>A0A0N5CK59_THECL</name>
<evidence type="ECO:0000256" key="10">
    <source>
        <dbReference type="ARBA" id="ARBA00023136"/>
    </source>
</evidence>
<dbReference type="InterPro" id="IPR027417">
    <property type="entry name" value="P-loop_NTPase"/>
</dbReference>
<evidence type="ECO:0000313" key="12">
    <source>
        <dbReference type="EMBL" id="VDM95417.1"/>
    </source>
</evidence>
<dbReference type="Pfam" id="PF04799">
    <property type="entry name" value="Fzo_mitofusin"/>
    <property type="match status" value="1"/>
</dbReference>
<dbReference type="PANTHER" id="PTHR10465">
    <property type="entry name" value="TRANSMEMBRANE GTPASE FZO1"/>
    <property type="match status" value="1"/>
</dbReference>
<evidence type="ECO:0000256" key="7">
    <source>
        <dbReference type="ARBA" id="ARBA00023054"/>
    </source>
</evidence>
<accession>A0A0N5CK59</accession>
<evidence type="ECO:0000256" key="8">
    <source>
        <dbReference type="ARBA" id="ARBA00023128"/>
    </source>
</evidence>
<keyword evidence="3" id="KW-0547">Nucleotide-binding</keyword>
<dbReference type="SUPFAM" id="SSF111479">
    <property type="entry name" value="Fzo-like conserved region"/>
    <property type="match status" value="1"/>
</dbReference>
<evidence type="ECO:0000256" key="4">
    <source>
        <dbReference type="ARBA" id="ARBA00022787"/>
    </source>
</evidence>
<dbReference type="EMBL" id="UYYF01000032">
    <property type="protein sequence ID" value="VDM95417.1"/>
    <property type="molecule type" value="Genomic_DNA"/>
</dbReference>
<dbReference type="CDD" id="cd09912">
    <property type="entry name" value="DLP_2"/>
    <property type="match status" value="1"/>
</dbReference>
<evidence type="ECO:0000256" key="1">
    <source>
        <dbReference type="ARBA" id="ARBA00004374"/>
    </source>
</evidence>
<keyword evidence="6" id="KW-1133">Transmembrane helix</keyword>
<keyword evidence="2" id="KW-0812">Transmembrane</keyword>
<dbReference type="PROSITE" id="PS51718">
    <property type="entry name" value="G_DYNAMIN_2"/>
    <property type="match status" value="1"/>
</dbReference>
<sequence length="784" mass="89913">MSGSLAAYHQMAAGDAKSDMSCRRFNSEPLKRFTEAKNSIGDIYNELETYVTDLSLFYDEILNNNGNVPDEQIQEIFCFKESIKTIRDMFMRDTMKVVFFGRTSNGKSSIINAMLHAKVLPQGMGHTTCCFLQASLFVEGSPDGEQFVLNENSSERISIEHLQRLGHAMSDNNVSLTAMGQDSLLRVFYPKSCSRLLQNDVVIVDSPGVDLSPEFDSWIDKHCMDADVFVLVCNAESTLTQAEKSFFHRVSSKLSKPNVFILNNRWDASAVEVENMQQIREQHMTRFKQFLVNELRVCNESEAGNRIFFVSAREMLDARLKERGIIHFAYQVDGHQYRAMEFANFETQFEQLISKSAISTKFEAHERRAREIVGAMRNNLDLVQNNALERKKELQNSYAAKDTTFKECLNNWKEFERVASIESQRLRNEVHLKVSADFYEELQRLESIIDRFDSKFVDEPVCINQYKKNLADFVGKLITEDLEARCTRGLIQRIWNLENSMYQNVSQILVEPYSKKLEQIWRYRAPFNFSICINCPSLMEDFREDLEFRFSFGLTSLIRRINAYRLGKPITAIGSPWSLDVFKNYNSQANAEVDEASIQPKNHEEPQLMTSADPQENAIVTQLALSSVSYVANGGLGLLVIGGIVSKTVSWRTIAAGIILYSGLYALEYWRWNSGAKEQHFKDQFRHHLSARMRGVAATHTLHCETQVLREMKQVISGLKSTVGSVHQEMMRELDDIRREIRRIDHITKGLNTIKGKTSFLNTDLDRFESEFLKKGSHSPVDKS</sequence>
<dbReference type="Proteomes" id="UP000276776">
    <property type="component" value="Unassembled WGS sequence"/>
</dbReference>
<evidence type="ECO:0000256" key="3">
    <source>
        <dbReference type="ARBA" id="ARBA00022741"/>
    </source>
</evidence>
<evidence type="ECO:0000313" key="14">
    <source>
        <dbReference type="WBParaSite" id="TCLT_0000044301-mRNA-1"/>
    </source>
</evidence>
<evidence type="ECO:0000256" key="9">
    <source>
        <dbReference type="ARBA" id="ARBA00023134"/>
    </source>
</evidence>
<keyword evidence="13" id="KW-1185">Reference proteome</keyword>
<organism evidence="14">
    <name type="scientific">Thelazia callipaeda</name>
    <name type="common">Oriental eyeworm</name>
    <name type="synonym">Parasitic nematode</name>
    <dbReference type="NCBI Taxonomy" id="103827"/>
    <lineage>
        <taxon>Eukaryota</taxon>
        <taxon>Metazoa</taxon>
        <taxon>Ecdysozoa</taxon>
        <taxon>Nematoda</taxon>
        <taxon>Chromadorea</taxon>
        <taxon>Rhabditida</taxon>
        <taxon>Spirurina</taxon>
        <taxon>Spiruromorpha</taxon>
        <taxon>Thelazioidea</taxon>
        <taxon>Thelaziidae</taxon>
        <taxon>Thelazia</taxon>
    </lineage>
</organism>
<dbReference type="WBParaSite" id="TCLT_0000044301-mRNA-1">
    <property type="protein sequence ID" value="TCLT_0000044301-mRNA-1"/>
    <property type="gene ID" value="TCLT_0000044301"/>
</dbReference>
<keyword evidence="5" id="KW-0378">Hydrolase</keyword>
<dbReference type="AlphaFoldDB" id="A0A0N5CK59"/>
<dbReference type="Gene3D" id="3.40.50.300">
    <property type="entry name" value="P-loop containing nucleotide triphosphate hydrolases"/>
    <property type="match status" value="1"/>
</dbReference>
<dbReference type="GO" id="GO:0005525">
    <property type="term" value="F:GTP binding"/>
    <property type="evidence" value="ECO:0007669"/>
    <property type="project" value="UniProtKB-KW"/>
</dbReference>
<dbReference type="InterPro" id="IPR027094">
    <property type="entry name" value="Mitofusin_fam"/>
</dbReference>
<dbReference type="PANTHER" id="PTHR10465:SF3">
    <property type="entry name" value="TRANSMEMBRANE GTPASE MARF-RELATED"/>
    <property type="match status" value="1"/>
</dbReference>
<gene>
    <name evidence="12" type="ORF">TCLT_LOCUS444</name>
</gene>
<dbReference type="GO" id="GO:0051646">
    <property type="term" value="P:mitochondrion localization"/>
    <property type="evidence" value="ECO:0007669"/>
    <property type="project" value="TreeGrafter"/>
</dbReference>
<dbReference type="Pfam" id="PF00350">
    <property type="entry name" value="Dynamin_N"/>
    <property type="match status" value="1"/>
</dbReference>